<sequence length="158" mass="18098">MVDYSTEVEQIYATLSGQPPHTEEQIAIIKTTIELYQATFKYYDYTRTRELVDKSYKQHSQLVGGSGPDSIIDASKTLKSTAEKSWVGPGQPYVKLVFKRILVDGDYVMVQIFSEGWPSDTGAHVFDLFRFENGKFVEHWDAIQEIKPETIKRGYSVF</sequence>
<evidence type="ECO:0000313" key="1">
    <source>
        <dbReference type="EMBL" id="KAL2836021.1"/>
    </source>
</evidence>
<accession>A0ABR4J844</accession>
<proteinExistence type="predicted"/>
<name>A0ABR4J844_9EURO</name>
<dbReference type="Gene3D" id="3.10.450.50">
    <property type="match status" value="1"/>
</dbReference>
<reference evidence="1 2" key="1">
    <citation type="submission" date="2024-07" db="EMBL/GenBank/DDBJ databases">
        <title>Section-level genome sequencing and comparative genomics of Aspergillus sections Usti and Cavernicolus.</title>
        <authorList>
            <consortium name="Lawrence Berkeley National Laboratory"/>
            <person name="Nybo J.L."/>
            <person name="Vesth T.C."/>
            <person name="Theobald S."/>
            <person name="Frisvad J.C."/>
            <person name="Larsen T.O."/>
            <person name="Kjaerboelling I."/>
            <person name="Rothschild-Mancinelli K."/>
            <person name="Lyhne E.K."/>
            <person name="Kogle M.E."/>
            <person name="Barry K."/>
            <person name="Clum A."/>
            <person name="Na H."/>
            <person name="Ledsgaard L."/>
            <person name="Lin J."/>
            <person name="Lipzen A."/>
            <person name="Kuo A."/>
            <person name="Riley R."/>
            <person name="Mondo S."/>
            <person name="LaButti K."/>
            <person name="Haridas S."/>
            <person name="Pangalinan J."/>
            <person name="Salamov A.A."/>
            <person name="Simmons B.A."/>
            <person name="Magnuson J.K."/>
            <person name="Chen J."/>
            <person name="Drula E."/>
            <person name="Henrissat B."/>
            <person name="Wiebenga A."/>
            <person name="Lubbers R.J."/>
            <person name="Gomes A.C."/>
            <person name="Macurrencykelacurrency M.R."/>
            <person name="Stajich J."/>
            <person name="Grigoriev I.V."/>
            <person name="Mortensen U.H."/>
            <person name="De vries R.P."/>
            <person name="Baker S.E."/>
            <person name="Andersen M.R."/>
        </authorList>
    </citation>
    <scope>NUCLEOTIDE SEQUENCE [LARGE SCALE GENOMIC DNA]</scope>
    <source>
        <strain evidence="1 2">CBS 756.74</strain>
    </source>
</reference>
<dbReference type="Proteomes" id="UP001610444">
    <property type="component" value="Unassembled WGS sequence"/>
</dbReference>
<evidence type="ECO:0000313" key="2">
    <source>
        <dbReference type="Proteomes" id="UP001610444"/>
    </source>
</evidence>
<protein>
    <recommendedName>
        <fullName evidence="3">SnoaL-like domain-containing protein</fullName>
    </recommendedName>
</protein>
<keyword evidence="2" id="KW-1185">Reference proteome</keyword>
<comment type="caution">
    <text evidence="1">The sequence shown here is derived from an EMBL/GenBank/DDBJ whole genome shotgun (WGS) entry which is preliminary data.</text>
</comment>
<evidence type="ECO:0008006" key="3">
    <source>
        <dbReference type="Google" id="ProtNLM"/>
    </source>
</evidence>
<dbReference type="InterPro" id="IPR032710">
    <property type="entry name" value="NTF2-like_dom_sf"/>
</dbReference>
<dbReference type="SUPFAM" id="SSF54427">
    <property type="entry name" value="NTF2-like"/>
    <property type="match status" value="1"/>
</dbReference>
<dbReference type="GeneID" id="98162681"/>
<organism evidence="1 2">
    <name type="scientific">Aspergillus pseudodeflectus</name>
    <dbReference type="NCBI Taxonomy" id="176178"/>
    <lineage>
        <taxon>Eukaryota</taxon>
        <taxon>Fungi</taxon>
        <taxon>Dikarya</taxon>
        <taxon>Ascomycota</taxon>
        <taxon>Pezizomycotina</taxon>
        <taxon>Eurotiomycetes</taxon>
        <taxon>Eurotiomycetidae</taxon>
        <taxon>Eurotiales</taxon>
        <taxon>Aspergillaceae</taxon>
        <taxon>Aspergillus</taxon>
        <taxon>Aspergillus subgen. Nidulantes</taxon>
    </lineage>
</organism>
<dbReference type="EMBL" id="JBFXLR010000128">
    <property type="protein sequence ID" value="KAL2836021.1"/>
    <property type="molecule type" value="Genomic_DNA"/>
</dbReference>
<dbReference type="RefSeq" id="XP_070891912.1">
    <property type="nucleotide sequence ID" value="XM_071047517.1"/>
</dbReference>
<gene>
    <name evidence="1" type="ORF">BJX68DRAFT_273656</name>
</gene>